<dbReference type="Pfam" id="PF01699">
    <property type="entry name" value="Na_Ca_ex"/>
    <property type="match status" value="2"/>
</dbReference>
<dbReference type="InterPro" id="IPR004481">
    <property type="entry name" value="K/Na/Ca-exchanger"/>
</dbReference>
<name>A0A2R5G315_9STRA</name>
<organism evidence="10 11">
    <name type="scientific">Hondaea fermentalgiana</name>
    <dbReference type="NCBI Taxonomy" id="2315210"/>
    <lineage>
        <taxon>Eukaryota</taxon>
        <taxon>Sar</taxon>
        <taxon>Stramenopiles</taxon>
        <taxon>Bigyra</taxon>
        <taxon>Labyrinthulomycetes</taxon>
        <taxon>Thraustochytrida</taxon>
        <taxon>Thraustochytriidae</taxon>
        <taxon>Hondaea</taxon>
    </lineage>
</organism>
<keyword evidence="3" id="KW-0050">Antiport</keyword>
<dbReference type="OrthoDB" id="2127281at2759"/>
<keyword evidence="3" id="KW-0813">Transport</keyword>
<evidence type="ECO:0000256" key="5">
    <source>
        <dbReference type="ARBA" id="ARBA00022989"/>
    </source>
</evidence>
<dbReference type="GO" id="GO:0005886">
    <property type="term" value="C:plasma membrane"/>
    <property type="evidence" value="ECO:0007669"/>
    <property type="project" value="TreeGrafter"/>
</dbReference>
<feature type="compositionally biased region" description="Basic residues" evidence="7">
    <location>
        <begin position="239"/>
        <end position="248"/>
    </location>
</feature>
<protein>
    <submittedName>
        <fullName evidence="10">Sodium/potassium/calcium exchanger 3</fullName>
    </submittedName>
</protein>
<dbReference type="PANTHER" id="PTHR10846:SF8">
    <property type="entry name" value="INNER MEMBRANE PROTEIN YRBG"/>
    <property type="match status" value="1"/>
</dbReference>
<evidence type="ECO:0000256" key="2">
    <source>
        <dbReference type="ARBA" id="ARBA00005364"/>
    </source>
</evidence>
<feature type="region of interest" description="Disordered" evidence="7">
    <location>
        <begin position="232"/>
        <end position="280"/>
    </location>
</feature>
<feature type="transmembrane region" description="Helical" evidence="8">
    <location>
        <begin position="590"/>
        <end position="607"/>
    </location>
</feature>
<dbReference type="GO" id="GO:0005262">
    <property type="term" value="F:calcium channel activity"/>
    <property type="evidence" value="ECO:0007669"/>
    <property type="project" value="TreeGrafter"/>
</dbReference>
<keyword evidence="5 8" id="KW-1133">Transmembrane helix</keyword>
<evidence type="ECO:0000256" key="6">
    <source>
        <dbReference type="ARBA" id="ARBA00023136"/>
    </source>
</evidence>
<dbReference type="InterPro" id="IPR044880">
    <property type="entry name" value="NCX_ion-bd_dom_sf"/>
</dbReference>
<feature type="domain" description="Sodium/calcium exchanger membrane region" evidence="9">
    <location>
        <begin position="53"/>
        <end position="203"/>
    </location>
</feature>
<dbReference type="PANTHER" id="PTHR10846">
    <property type="entry name" value="SODIUM/POTASSIUM/CALCIUM EXCHANGER"/>
    <property type="match status" value="1"/>
</dbReference>
<evidence type="ECO:0000313" key="10">
    <source>
        <dbReference type="EMBL" id="GBG25402.1"/>
    </source>
</evidence>
<dbReference type="GO" id="GO:0008273">
    <property type="term" value="F:calcium, potassium:sodium antiporter activity"/>
    <property type="evidence" value="ECO:0007669"/>
    <property type="project" value="TreeGrafter"/>
</dbReference>
<feature type="transmembrane region" description="Helical" evidence="8">
    <location>
        <begin position="452"/>
        <end position="472"/>
    </location>
</feature>
<feature type="transmembrane region" description="Helical" evidence="8">
    <location>
        <begin position="45"/>
        <end position="66"/>
    </location>
</feature>
<dbReference type="AlphaFoldDB" id="A0A2R5G315"/>
<evidence type="ECO:0000256" key="7">
    <source>
        <dbReference type="SAM" id="MobiDB-lite"/>
    </source>
</evidence>
<dbReference type="EMBL" id="BEYU01000012">
    <property type="protein sequence ID" value="GBG25402.1"/>
    <property type="molecule type" value="Genomic_DNA"/>
</dbReference>
<comment type="caution">
    <text evidence="10">The sequence shown here is derived from an EMBL/GenBank/DDBJ whole genome shotgun (WGS) entry which is preliminary data.</text>
</comment>
<keyword evidence="11" id="KW-1185">Reference proteome</keyword>
<feature type="compositionally biased region" description="Low complexity" evidence="7">
    <location>
        <begin position="249"/>
        <end position="279"/>
    </location>
</feature>
<feature type="transmembrane region" description="Helical" evidence="8">
    <location>
        <begin position="191"/>
        <end position="212"/>
    </location>
</feature>
<feature type="transmembrane region" description="Helical" evidence="8">
    <location>
        <begin position="478"/>
        <end position="495"/>
    </location>
</feature>
<feature type="transmembrane region" description="Helical" evidence="8">
    <location>
        <begin position="557"/>
        <end position="578"/>
    </location>
</feature>
<feature type="transmembrane region" description="Helical" evidence="8">
    <location>
        <begin position="127"/>
        <end position="153"/>
    </location>
</feature>
<evidence type="ECO:0000259" key="9">
    <source>
        <dbReference type="Pfam" id="PF01699"/>
    </source>
</evidence>
<proteinExistence type="inferred from homology"/>
<dbReference type="Proteomes" id="UP000241890">
    <property type="component" value="Unassembled WGS sequence"/>
</dbReference>
<evidence type="ECO:0000256" key="8">
    <source>
        <dbReference type="SAM" id="Phobius"/>
    </source>
</evidence>
<keyword evidence="4 8" id="KW-0812">Transmembrane</keyword>
<dbReference type="InterPro" id="IPR004837">
    <property type="entry name" value="NaCa_Exmemb"/>
</dbReference>
<dbReference type="InParanoid" id="A0A2R5G315"/>
<feature type="transmembrane region" description="Helical" evidence="8">
    <location>
        <begin position="87"/>
        <end position="107"/>
    </location>
</feature>
<comment type="similarity">
    <text evidence="2">Belongs to the Ca(2+):cation antiporter (CaCA) (TC 2.A.19) family. SLC24A subfamily.</text>
</comment>
<keyword evidence="6 8" id="KW-0472">Membrane</keyword>
<comment type="subcellular location">
    <subcellularLocation>
        <location evidence="1">Membrane</location>
        <topology evidence="1">Multi-pass membrane protein</topology>
    </subcellularLocation>
</comment>
<dbReference type="GO" id="GO:0006874">
    <property type="term" value="P:intracellular calcium ion homeostasis"/>
    <property type="evidence" value="ECO:0007669"/>
    <property type="project" value="TreeGrafter"/>
</dbReference>
<evidence type="ECO:0000313" key="11">
    <source>
        <dbReference type="Proteomes" id="UP000241890"/>
    </source>
</evidence>
<feature type="transmembrane region" description="Helical" evidence="8">
    <location>
        <begin position="516"/>
        <end position="537"/>
    </location>
</feature>
<gene>
    <name evidence="10" type="ORF">FCC1311_016202</name>
</gene>
<feature type="transmembrane region" description="Helical" evidence="8">
    <location>
        <begin position="160"/>
        <end position="179"/>
    </location>
</feature>
<sequence>MNASTVDTVDTVAQTVVMSAASALGEVSHAGSAAELYFDAIDDKWWGVGIEAVVFIYCFFGLAIVCDDYLVPSLEILCIRWNVREDVAGASFMAFGSAAPEIIVNAISTLKAANASPESINLGLGAILGSSVIAFSVIPGCCALFSGPLVEVLELKRRPLLRDVLVYTAALVLLVGAFYDHKITLAESSSLLGLYAAYGLVVFFSPSVRSCYHTRMHGELKQQDSFVLRNEEARVEQQRRRRSKRKAARNGSSTSLNTAGTSATSLTSATGGTDSSGLAKGLSAFDEEDDELGDDDNDDEAIGLDLEARVESETEDTLGPNNHLNYSGARNEHAALLSGPGAASNSLAESTILQGSGASANGGSANVVSYQAVPRNGTERVTFIDDSAREPFLHGSPRLSISSVESALEELGPVGHAVTRVVAAISMPLRVLLHVACPSCERGSATEWRYPLTFLVSFTWVAFFSFVISTVVERWGELTQVPLAFFGFFLISIGAEVPDTIQSVTVARRGYGSMAVSNALGSQICNICIGLGLPYTLTLLSGYKIVVADADRLLLAAYLQLCNVALLSGLLFVPVIIYRQAKARLTKKKGACALAMYFFILATYALYAF</sequence>
<reference evidence="10 11" key="1">
    <citation type="submission" date="2017-12" db="EMBL/GenBank/DDBJ databases">
        <title>Sequencing, de novo assembly and annotation of complete genome of a new Thraustochytrid species, strain FCC1311.</title>
        <authorList>
            <person name="Sedici K."/>
            <person name="Godart F."/>
            <person name="Aiese Cigliano R."/>
            <person name="Sanseverino W."/>
            <person name="Barakat M."/>
            <person name="Ortet P."/>
            <person name="Marechal E."/>
            <person name="Cagnac O."/>
            <person name="Amato A."/>
        </authorList>
    </citation>
    <scope>NUCLEOTIDE SEQUENCE [LARGE SCALE GENOMIC DNA]</scope>
</reference>
<accession>A0A2R5G315</accession>
<evidence type="ECO:0000256" key="4">
    <source>
        <dbReference type="ARBA" id="ARBA00022692"/>
    </source>
</evidence>
<evidence type="ECO:0000256" key="1">
    <source>
        <dbReference type="ARBA" id="ARBA00004141"/>
    </source>
</evidence>
<evidence type="ECO:0000256" key="3">
    <source>
        <dbReference type="ARBA" id="ARBA00022449"/>
    </source>
</evidence>
<dbReference type="Gene3D" id="1.20.1420.30">
    <property type="entry name" value="NCX, central ion-binding region"/>
    <property type="match status" value="2"/>
</dbReference>
<feature type="domain" description="Sodium/calcium exchanger membrane region" evidence="9">
    <location>
        <begin position="451"/>
        <end position="602"/>
    </location>
</feature>